<evidence type="ECO:0000313" key="2">
    <source>
        <dbReference type="Proteomes" id="UP001152795"/>
    </source>
</evidence>
<accession>A0A6S7LGH1</accession>
<keyword evidence="2" id="KW-1185">Reference proteome</keyword>
<name>A0A6S7LGH1_PARCT</name>
<reference evidence="1" key="1">
    <citation type="submission" date="2020-04" db="EMBL/GenBank/DDBJ databases">
        <authorList>
            <person name="Alioto T."/>
            <person name="Alioto T."/>
            <person name="Gomez Garrido J."/>
        </authorList>
    </citation>
    <scope>NUCLEOTIDE SEQUENCE</scope>
    <source>
        <strain evidence="1">A484AB</strain>
    </source>
</reference>
<protein>
    <submittedName>
        <fullName evidence="1">Uncharacterized protein</fullName>
    </submittedName>
</protein>
<comment type="caution">
    <text evidence="1">The sequence shown here is derived from an EMBL/GenBank/DDBJ whole genome shotgun (WGS) entry which is preliminary data.</text>
</comment>
<organism evidence="1 2">
    <name type="scientific">Paramuricea clavata</name>
    <name type="common">Red gorgonian</name>
    <name type="synonym">Violescent sea-whip</name>
    <dbReference type="NCBI Taxonomy" id="317549"/>
    <lineage>
        <taxon>Eukaryota</taxon>
        <taxon>Metazoa</taxon>
        <taxon>Cnidaria</taxon>
        <taxon>Anthozoa</taxon>
        <taxon>Octocorallia</taxon>
        <taxon>Malacalcyonacea</taxon>
        <taxon>Plexauridae</taxon>
        <taxon>Paramuricea</taxon>
    </lineage>
</organism>
<dbReference type="Proteomes" id="UP001152795">
    <property type="component" value="Unassembled WGS sequence"/>
</dbReference>
<dbReference type="EMBL" id="CACRXK020021935">
    <property type="protein sequence ID" value="CAB4036352.1"/>
    <property type="molecule type" value="Genomic_DNA"/>
</dbReference>
<sequence>MVLCRLLWSIIREGTHILKCTPIEQAPACLEDKSLGVHNYVTTKSKVKFHYVANGEVGKPLMLCLHGFPE</sequence>
<dbReference type="AlphaFoldDB" id="A0A6S7LGH1"/>
<gene>
    <name evidence="1" type="ORF">PACLA_8A089172</name>
</gene>
<evidence type="ECO:0000313" key="1">
    <source>
        <dbReference type="EMBL" id="CAB4036352.1"/>
    </source>
</evidence>
<dbReference type="OrthoDB" id="408373at2759"/>
<proteinExistence type="predicted"/>
<feature type="non-terminal residue" evidence="1">
    <location>
        <position position="1"/>
    </location>
</feature>